<dbReference type="InterPro" id="IPR019533">
    <property type="entry name" value="Peptidase_S26"/>
</dbReference>
<dbReference type="Gene3D" id="2.10.109.10">
    <property type="entry name" value="Umud Fragment, subunit A"/>
    <property type="match status" value="1"/>
</dbReference>
<dbReference type="InterPro" id="IPR014139">
    <property type="entry name" value="Peptidase_S26C_TraF"/>
</dbReference>
<evidence type="ECO:0000256" key="4">
    <source>
        <dbReference type="ARBA" id="ARBA00022764"/>
    </source>
</evidence>
<evidence type="ECO:0000256" key="1">
    <source>
        <dbReference type="ARBA" id="ARBA00004418"/>
    </source>
</evidence>
<protein>
    <submittedName>
        <fullName evidence="7">Conjugative transfer signal peptidase TraF</fullName>
    </submittedName>
</protein>
<evidence type="ECO:0000256" key="2">
    <source>
        <dbReference type="ARBA" id="ARBA00005849"/>
    </source>
</evidence>
<accession>A0A1W6SSP3</accession>
<keyword evidence="5" id="KW-0184">Conjugation</keyword>
<dbReference type="AlphaFoldDB" id="A0A1W6SSP3"/>
<proteinExistence type="inferred from homology"/>
<dbReference type="Pfam" id="PF10502">
    <property type="entry name" value="Peptidase_S26"/>
    <property type="match status" value="1"/>
</dbReference>
<comment type="similarity">
    <text evidence="2">Belongs to the peptidase S26C family.</text>
</comment>
<dbReference type="Proteomes" id="UP000012179">
    <property type="component" value="Chromosome"/>
</dbReference>
<comment type="subcellular location">
    <subcellularLocation>
        <location evidence="1">Periplasm</location>
    </subcellularLocation>
</comment>
<dbReference type="GO" id="GO:0006465">
    <property type="term" value="P:signal peptide processing"/>
    <property type="evidence" value="ECO:0007669"/>
    <property type="project" value="InterPro"/>
</dbReference>
<dbReference type="GO" id="GO:0004252">
    <property type="term" value="F:serine-type endopeptidase activity"/>
    <property type="evidence" value="ECO:0007669"/>
    <property type="project" value="InterPro"/>
</dbReference>
<keyword evidence="3" id="KW-0732">Signal</keyword>
<dbReference type="EMBL" id="CP021106">
    <property type="protein sequence ID" value="ARO88822.1"/>
    <property type="molecule type" value="Genomic_DNA"/>
</dbReference>
<keyword evidence="8" id="KW-1185">Reference proteome</keyword>
<reference evidence="7 8" key="1">
    <citation type="journal article" date="2015" name="Int. J. Syst. Evol. Microbiol.">
        <title>Nitrosospira lacus sp. nov., a psychrotolerant, ammonia-oxidizing bacterium from sandy lake sediment.</title>
        <authorList>
            <person name="Urakawa H."/>
            <person name="Garcia J.C."/>
            <person name="Nielsen J.L."/>
            <person name="Le V.Q."/>
            <person name="Kozlowski J.A."/>
            <person name="Stein L.Y."/>
            <person name="Lim C.K."/>
            <person name="Pommerening-Roser A."/>
            <person name="Martens-Habbena W."/>
            <person name="Stahl D.A."/>
            <person name="Klotz M.G."/>
        </authorList>
    </citation>
    <scope>NUCLEOTIDE SEQUENCE [LARGE SCALE GENOMIC DNA]</scope>
    <source>
        <strain evidence="7 8">APG3</strain>
    </source>
</reference>
<dbReference type="PROSITE" id="PS51257">
    <property type="entry name" value="PROKAR_LIPOPROTEIN"/>
    <property type="match status" value="1"/>
</dbReference>
<gene>
    <name evidence="7" type="ORF">EBAPG3_014170</name>
</gene>
<dbReference type="InterPro" id="IPR036286">
    <property type="entry name" value="LexA/Signal_pep-like_sf"/>
</dbReference>
<evidence type="ECO:0000313" key="7">
    <source>
        <dbReference type="EMBL" id="ARO88822.1"/>
    </source>
</evidence>
<sequence length="177" mass="18917">MTTQERIGRILAVAGVTFVVLGLACFAAGGRFNSTRSIPLGLYWLTDDPVKKGEYVIFCPPISPLFDKARARGYIAAGFCPGDYGFMMKRVLAGADDLVVVAGEGVSINGKSLSASMPLEADKAGRAMPRYPSGTYTLGKSELLLMSDMSATSFDGRYFGPVDLSQIKGVIRPVITF</sequence>
<dbReference type="KEGG" id="nlc:EBAPG3_014170"/>
<dbReference type="SUPFAM" id="SSF51306">
    <property type="entry name" value="LexA/Signal peptidase"/>
    <property type="match status" value="1"/>
</dbReference>
<organism evidence="7 8">
    <name type="scientific">Nitrosospira lacus</name>
    <dbReference type="NCBI Taxonomy" id="1288494"/>
    <lineage>
        <taxon>Bacteria</taxon>
        <taxon>Pseudomonadati</taxon>
        <taxon>Pseudomonadota</taxon>
        <taxon>Betaproteobacteria</taxon>
        <taxon>Nitrosomonadales</taxon>
        <taxon>Nitrosomonadaceae</taxon>
        <taxon>Nitrosospira</taxon>
    </lineage>
</organism>
<dbReference type="NCBIfam" id="NF010459">
    <property type="entry name" value="PRK13884.1"/>
    <property type="match status" value="1"/>
</dbReference>
<evidence type="ECO:0000313" key="8">
    <source>
        <dbReference type="Proteomes" id="UP000012179"/>
    </source>
</evidence>
<dbReference type="NCBIfam" id="TIGR02771">
    <property type="entry name" value="TraF_Ti"/>
    <property type="match status" value="1"/>
</dbReference>
<evidence type="ECO:0000256" key="3">
    <source>
        <dbReference type="ARBA" id="ARBA00022729"/>
    </source>
</evidence>
<keyword evidence="4" id="KW-0574">Periplasm</keyword>
<dbReference type="GO" id="GO:0042597">
    <property type="term" value="C:periplasmic space"/>
    <property type="evidence" value="ECO:0007669"/>
    <property type="project" value="UniProtKB-SubCell"/>
</dbReference>
<evidence type="ECO:0000259" key="6">
    <source>
        <dbReference type="Pfam" id="PF10502"/>
    </source>
</evidence>
<dbReference type="eggNOG" id="COG4959">
    <property type="taxonomic scope" value="Bacteria"/>
</dbReference>
<evidence type="ECO:0000256" key="5">
    <source>
        <dbReference type="ARBA" id="ARBA00022971"/>
    </source>
</evidence>
<dbReference type="OrthoDB" id="5360818at2"/>
<feature type="domain" description="Peptidase S26" evidence="6">
    <location>
        <begin position="38"/>
        <end position="172"/>
    </location>
</feature>
<name>A0A1W6SSP3_9PROT</name>